<sequence length="190" mass="22399">MHEIETDRLLLRPFRPADLDDLCAIRADREVMYYMRDRQPMTRAQTEENLGRILAHYGEHDFGFWAAVDRRDRQLMGYCGLQYFLDTTEVEIGYMLAKPYWGRGLATEMGRAALRYGFEWRQLDRVMAIAYPDNLGSRRVMEKLGMRYEGHFKFYDPQLVSREIEIVRYAIARDRFAIADATYILRSSGG</sequence>
<name>A0A6H1TUC6_9CYAN</name>
<organism evidence="2 3">
    <name type="scientific">Oxynema aestuarii AP17</name>
    <dbReference type="NCBI Taxonomy" id="2064643"/>
    <lineage>
        <taxon>Bacteria</taxon>
        <taxon>Bacillati</taxon>
        <taxon>Cyanobacteriota</taxon>
        <taxon>Cyanophyceae</taxon>
        <taxon>Oscillatoriophycideae</taxon>
        <taxon>Oscillatoriales</taxon>
        <taxon>Oscillatoriaceae</taxon>
        <taxon>Oxynema</taxon>
        <taxon>Oxynema aestuarii</taxon>
    </lineage>
</organism>
<dbReference type="AlphaFoldDB" id="A0A6H1TUC6"/>
<proteinExistence type="predicted"/>
<keyword evidence="2" id="KW-0808">Transferase</keyword>
<dbReference type="InterPro" id="IPR016181">
    <property type="entry name" value="Acyl_CoA_acyltransferase"/>
</dbReference>
<dbReference type="KEGG" id="oxy:HCG48_03775"/>
<dbReference type="Gene3D" id="3.40.630.30">
    <property type="match status" value="1"/>
</dbReference>
<protein>
    <submittedName>
        <fullName evidence="2">GNAT family N-acetyltransferase</fullName>
    </submittedName>
</protein>
<accession>A0A6H1TUC6</accession>
<feature type="domain" description="N-acetyltransferase" evidence="1">
    <location>
        <begin position="9"/>
        <end position="165"/>
    </location>
</feature>
<dbReference type="Proteomes" id="UP000500857">
    <property type="component" value="Chromosome"/>
</dbReference>
<dbReference type="Pfam" id="PF13302">
    <property type="entry name" value="Acetyltransf_3"/>
    <property type="match status" value="1"/>
</dbReference>
<dbReference type="InterPro" id="IPR000182">
    <property type="entry name" value="GNAT_dom"/>
</dbReference>
<reference evidence="2 3" key="1">
    <citation type="submission" date="2020-04" db="EMBL/GenBank/DDBJ databases">
        <authorList>
            <person name="Basu S."/>
            <person name="Maruthanayagam V."/>
            <person name="Chakraborty S."/>
            <person name="Pramanik A."/>
            <person name="Mukherjee J."/>
            <person name="Brink B."/>
        </authorList>
    </citation>
    <scope>NUCLEOTIDE SEQUENCE [LARGE SCALE GENOMIC DNA]</scope>
    <source>
        <strain evidence="2 3">AP17</strain>
    </source>
</reference>
<dbReference type="PANTHER" id="PTHR43792:SF1">
    <property type="entry name" value="N-ACETYLTRANSFERASE DOMAIN-CONTAINING PROTEIN"/>
    <property type="match status" value="1"/>
</dbReference>
<keyword evidence="3" id="KW-1185">Reference proteome</keyword>
<dbReference type="GO" id="GO:0016747">
    <property type="term" value="F:acyltransferase activity, transferring groups other than amino-acyl groups"/>
    <property type="evidence" value="ECO:0007669"/>
    <property type="project" value="InterPro"/>
</dbReference>
<gene>
    <name evidence="2" type="ORF">HCG48_03775</name>
</gene>
<evidence type="ECO:0000313" key="2">
    <source>
        <dbReference type="EMBL" id="QIZ69806.1"/>
    </source>
</evidence>
<dbReference type="SUPFAM" id="SSF55729">
    <property type="entry name" value="Acyl-CoA N-acyltransferases (Nat)"/>
    <property type="match status" value="1"/>
</dbReference>
<evidence type="ECO:0000259" key="1">
    <source>
        <dbReference type="PROSITE" id="PS51186"/>
    </source>
</evidence>
<evidence type="ECO:0000313" key="3">
    <source>
        <dbReference type="Proteomes" id="UP000500857"/>
    </source>
</evidence>
<dbReference type="PROSITE" id="PS51186">
    <property type="entry name" value="GNAT"/>
    <property type="match status" value="1"/>
</dbReference>
<dbReference type="RefSeq" id="WP_168567963.1">
    <property type="nucleotide sequence ID" value="NZ_CP051167.1"/>
</dbReference>
<dbReference type="PANTHER" id="PTHR43792">
    <property type="entry name" value="GNAT FAMILY, PUTATIVE (AFU_ORTHOLOGUE AFUA_3G00765)-RELATED-RELATED"/>
    <property type="match status" value="1"/>
</dbReference>
<dbReference type="InterPro" id="IPR051531">
    <property type="entry name" value="N-acetyltransferase"/>
</dbReference>
<dbReference type="EMBL" id="CP051167">
    <property type="protein sequence ID" value="QIZ69806.1"/>
    <property type="molecule type" value="Genomic_DNA"/>
</dbReference>